<dbReference type="RefSeq" id="WP_334479615.1">
    <property type="nucleotide sequence ID" value="NZ_JAZHRV010000001.1"/>
</dbReference>
<reference evidence="4 5" key="1">
    <citation type="submission" date="2024-02" db="EMBL/GenBank/DDBJ databases">
        <title>Adaptive strategies in a cosmopolitan and abundant soil bacterium.</title>
        <authorList>
            <person name="Carini P."/>
        </authorList>
    </citation>
    <scope>NUCLEOTIDE SEQUENCE [LARGE SCALE GENOMIC DNA]</scope>
    <source>
        <strain evidence="4 5">AZCC 1608</strain>
    </source>
</reference>
<comment type="caution">
    <text evidence="4">The sequence shown here is derived from an EMBL/GenBank/DDBJ whole genome shotgun (WGS) entry which is preliminary data.</text>
</comment>
<evidence type="ECO:0000256" key="2">
    <source>
        <dbReference type="ARBA" id="ARBA00022833"/>
    </source>
</evidence>
<organism evidence="4 5">
    <name type="scientific">Bradyrhizobium algeriense</name>
    <dbReference type="NCBI Taxonomy" id="634784"/>
    <lineage>
        <taxon>Bacteria</taxon>
        <taxon>Pseudomonadati</taxon>
        <taxon>Pseudomonadota</taxon>
        <taxon>Alphaproteobacteria</taxon>
        <taxon>Hyphomicrobiales</taxon>
        <taxon>Nitrobacteraceae</taxon>
        <taxon>Bradyrhizobium</taxon>
    </lineage>
</organism>
<dbReference type="GO" id="GO:0052717">
    <property type="term" value="F:tRNA-specific adenosine-34 deaminase activity"/>
    <property type="evidence" value="ECO:0007669"/>
    <property type="project" value="UniProtKB-EC"/>
</dbReference>
<dbReference type="EMBL" id="JAZHRV010000001">
    <property type="protein sequence ID" value="MEH2554781.1"/>
    <property type="molecule type" value="Genomic_DNA"/>
</dbReference>
<dbReference type="PANTHER" id="PTHR11079">
    <property type="entry name" value="CYTOSINE DEAMINASE FAMILY MEMBER"/>
    <property type="match status" value="1"/>
</dbReference>
<evidence type="ECO:0000313" key="5">
    <source>
        <dbReference type="Proteomes" id="UP001364224"/>
    </source>
</evidence>
<dbReference type="Gene3D" id="3.40.140.10">
    <property type="entry name" value="Cytidine Deaminase, domain 2"/>
    <property type="match status" value="1"/>
</dbReference>
<sequence>MNKHDSEAFDIAMMRRCVALAQSASSRREYPFAAVIGRRGEFICESFNMVRNERDVTRHAEMVAISSAQKKLGSTSLDECTIYSTIEPCAMCSYAIRESRIGRVIFGLRSPVMGGNSRWNILTDAGLSSTLPEVFASPPDVVSGCLHDEVQKVFQKRNPFIWEFVKARRIFVDGSGDDRAGTLKGKMRVGRGSRLATWARVLVVDRFWRG</sequence>
<dbReference type="PROSITE" id="PS51747">
    <property type="entry name" value="CYT_DCMP_DEAMINASES_2"/>
    <property type="match status" value="1"/>
</dbReference>
<proteinExistence type="predicted"/>
<protein>
    <submittedName>
        <fullName evidence="4">tRNA(Adenine34) deaminase</fullName>
        <ecNumber evidence="4">3.5.4.33</ecNumber>
    </submittedName>
</protein>
<gene>
    <name evidence="4" type="ORF">V1286_002310</name>
</gene>
<dbReference type="PANTHER" id="PTHR11079:SF162">
    <property type="entry name" value="RIBOFLAVIN BIOSYNTHESIS PROTEIN PYRD, CHLOROPLASTIC"/>
    <property type="match status" value="1"/>
</dbReference>
<keyword evidence="4" id="KW-0378">Hydrolase</keyword>
<keyword evidence="5" id="KW-1185">Reference proteome</keyword>
<dbReference type="InterPro" id="IPR016192">
    <property type="entry name" value="APOBEC/CMP_deaminase_Zn-bd"/>
</dbReference>
<evidence type="ECO:0000313" key="4">
    <source>
        <dbReference type="EMBL" id="MEH2554781.1"/>
    </source>
</evidence>
<dbReference type="PROSITE" id="PS00903">
    <property type="entry name" value="CYT_DCMP_DEAMINASES_1"/>
    <property type="match status" value="1"/>
</dbReference>
<dbReference type="Proteomes" id="UP001364224">
    <property type="component" value="Unassembled WGS sequence"/>
</dbReference>
<keyword evidence="1" id="KW-0479">Metal-binding</keyword>
<dbReference type="EC" id="3.5.4.33" evidence="4"/>
<dbReference type="InterPro" id="IPR016193">
    <property type="entry name" value="Cytidine_deaminase-like"/>
</dbReference>
<keyword evidence="2" id="KW-0862">Zinc</keyword>
<dbReference type="CDD" id="cd01285">
    <property type="entry name" value="nucleoside_deaminase"/>
    <property type="match status" value="1"/>
</dbReference>
<feature type="domain" description="CMP/dCMP-type deaminase" evidence="3">
    <location>
        <begin position="8"/>
        <end position="120"/>
    </location>
</feature>
<dbReference type="InterPro" id="IPR002125">
    <property type="entry name" value="CMP_dCMP_dom"/>
</dbReference>
<dbReference type="Pfam" id="PF00383">
    <property type="entry name" value="dCMP_cyt_deam_1"/>
    <property type="match status" value="1"/>
</dbReference>
<accession>A0ABU8B9K3</accession>
<evidence type="ECO:0000259" key="3">
    <source>
        <dbReference type="PROSITE" id="PS51747"/>
    </source>
</evidence>
<dbReference type="SUPFAM" id="SSF53927">
    <property type="entry name" value="Cytidine deaminase-like"/>
    <property type="match status" value="1"/>
</dbReference>
<name>A0ABU8B9K3_9BRAD</name>
<evidence type="ECO:0000256" key="1">
    <source>
        <dbReference type="ARBA" id="ARBA00022723"/>
    </source>
</evidence>